<dbReference type="EMBL" id="OJIN01000165">
    <property type="protein sequence ID" value="SPD74580.1"/>
    <property type="molecule type" value="Genomic_DNA"/>
</dbReference>
<dbReference type="InterPro" id="IPR036779">
    <property type="entry name" value="LysM_dom_sf"/>
</dbReference>
<feature type="signal peptide" evidence="2">
    <location>
        <begin position="1"/>
        <end position="28"/>
    </location>
</feature>
<dbReference type="AlphaFoldDB" id="A0A445MYK3"/>
<dbReference type="Gene3D" id="3.10.350.10">
    <property type="entry name" value="LysM domain"/>
    <property type="match status" value="2"/>
</dbReference>
<evidence type="ECO:0000256" key="1">
    <source>
        <dbReference type="SAM" id="MobiDB-lite"/>
    </source>
</evidence>
<organism evidence="4">
    <name type="scientific">uncultured Desulfobacterium sp</name>
    <dbReference type="NCBI Taxonomy" id="201089"/>
    <lineage>
        <taxon>Bacteria</taxon>
        <taxon>Pseudomonadati</taxon>
        <taxon>Thermodesulfobacteriota</taxon>
        <taxon>Desulfobacteria</taxon>
        <taxon>Desulfobacterales</taxon>
        <taxon>Desulfobacteriaceae</taxon>
        <taxon>Desulfobacterium</taxon>
        <taxon>environmental samples</taxon>
    </lineage>
</organism>
<feature type="region of interest" description="Disordered" evidence="1">
    <location>
        <begin position="217"/>
        <end position="239"/>
    </location>
</feature>
<dbReference type="InterPro" id="IPR018392">
    <property type="entry name" value="LysM"/>
</dbReference>
<evidence type="ECO:0000259" key="3">
    <source>
        <dbReference type="SMART" id="SM00257"/>
    </source>
</evidence>
<feature type="chain" id="PRO_5019076980" description="LysM domain-containing protein" evidence="2">
    <location>
        <begin position="29"/>
        <end position="592"/>
    </location>
</feature>
<accession>A0A445MYK3</accession>
<keyword evidence="2" id="KW-0732">Signal</keyword>
<evidence type="ECO:0000313" key="4">
    <source>
        <dbReference type="EMBL" id="SPD74580.1"/>
    </source>
</evidence>
<feature type="domain" description="LysM" evidence="3">
    <location>
        <begin position="63"/>
        <end position="116"/>
    </location>
</feature>
<dbReference type="SMART" id="SM00257">
    <property type="entry name" value="LysM"/>
    <property type="match status" value="2"/>
</dbReference>
<gene>
    <name evidence="4" type="ORF">PITCH_A250009</name>
</gene>
<name>A0A445MYK3_9BACT</name>
<feature type="domain" description="LysM" evidence="3">
    <location>
        <begin position="149"/>
        <end position="204"/>
    </location>
</feature>
<evidence type="ECO:0000256" key="2">
    <source>
        <dbReference type="SAM" id="SignalP"/>
    </source>
</evidence>
<sequence>MVSFITRHIFYCLCALFLVICCVSALTAQEEEENYSISLVKTPEEQEGKVISEVDDKKVLTQEYTVRQGDHLWQLFRERGLLEKKNLAELLSILKKMNKSLENLDLVHPGEKILIPLKIVPIAAEAQKQAPVEEVSAPLEALKDVDVRDYTVKQDDKLVKIIKGVYNEIPNNSLYTDYLSLVRQMNPSLTDIDKIYPGQTIRLPIYSPQIIRSSIASATGPQPGLPGPGEAGKEGQAKNEELKPGPIAQDLAEIFVQMGEEWIQTGEHFIPLKTGGQINLKAASFPIINMRAGQKVIVDLTGSLPPRMAQLLESSWDNYKVVHLSKKDNLAASLNKVFSKCNYPRIYRAGEPFDIQKDIHLRITGDWVIELPDLGEDEKIKAVVLNLGKTPSPYVPRTVKTYMENAGIKIINYPPQEDPASEGPAPSEILRPPGGPAPLTETVLNLVGQAFARQTDIQVFQTEKADLNLTIRADFTLKIKNKDAVIDLTGLEPDVLALLNEKHYKTLSLAADKDPLELVAKTCGFLDRQFKSGAHDFKAGTGKDSKNVILTIPGVIFKDSGGGPVFATPSVLPDDIAMFLAQRGYKVLLASL</sequence>
<proteinExistence type="predicted"/>
<reference evidence="4" key="1">
    <citation type="submission" date="2018-01" db="EMBL/GenBank/DDBJ databases">
        <authorList>
            <person name="Regsiter A."/>
            <person name="William W."/>
        </authorList>
    </citation>
    <scope>NUCLEOTIDE SEQUENCE</scope>
    <source>
        <strain evidence="4">TRIP AH-1</strain>
    </source>
</reference>
<protein>
    <recommendedName>
        <fullName evidence="3">LysM domain-containing protein</fullName>
    </recommendedName>
</protein>